<evidence type="ECO:0000259" key="4">
    <source>
        <dbReference type="SMART" id="SM00228"/>
    </source>
</evidence>
<dbReference type="SUPFAM" id="SSF50156">
    <property type="entry name" value="PDZ domain-like"/>
    <property type="match status" value="1"/>
</dbReference>
<dbReference type="PANTHER" id="PTHR22847:SF637">
    <property type="entry name" value="WD REPEAT DOMAIN 5B"/>
    <property type="match status" value="1"/>
</dbReference>
<dbReference type="Proteomes" id="UP000576082">
    <property type="component" value="Unassembled WGS sequence"/>
</dbReference>
<dbReference type="InterPro" id="IPR001680">
    <property type="entry name" value="WD40_rpt"/>
</dbReference>
<comment type="caution">
    <text evidence="5">The sequence shown here is derived from an EMBL/GenBank/DDBJ whole genome shotgun (WGS) entry which is preliminary data.</text>
</comment>
<dbReference type="Gene3D" id="2.130.10.10">
    <property type="entry name" value="YVTN repeat-like/Quinoprotein amine dehydrogenase"/>
    <property type="match status" value="1"/>
</dbReference>
<dbReference type="InterPro" id="IPR036322">
    <property type="entry name" value="WD40_repeat_dom_sf"/>
</dbReference>
<dbReference type="SMART" id="SM00228">
    <property type="entry name" value="PDZ"/>
    <property type="match status" value="1"/>
</dbReference>
<dbReference type="InterPro" id="IPR029030">
    <property type="entry name" value="Caspase-like_dom_sf"/>
</dbReference>
<protein>
    <submittedName>
        <fullName evidence="5">PDZ domain-containing protein</fullName>
    </submittedName>
</protein>
<evidence type="ECO:0000256" key="3">
    <source>
        <dbReference type="PROSITE-ProRule" id="PRU00221"/>
    </source>
</evidence>
<evidence type="ECO:0000256" key="1">
    <source>
        <dbReference type="ARBA" id="ARBA00022574"/>
    </source>
</evidence>
<dbReference type="InterPro" id="IPR036034">
    <property type="entry name" value="PDZ_sf"/>
</dbReference>
<keyword evidence="6" id="KW-1185">Reference proteome</keyword>
<evidence type="ECO:0000313" key="6">
    <source>
        <dbReference type="Proteomes" id="UP000576082"/>
    </source>
</evidence>
<proteinExistence type="predicted"/>
<dbReference type="GO" id="GO:0006508">
    <property type="term" value="P:proteolysis"/>
    <property type="evidence" value="ECO:0007669"/>
    <property type="project" value="InterPro"/>
</dbReference>
<dbReference type="InterPro" id="IPR001478">
    <property type="entry name" value="PDZ"/>
</dbReference>
<reference evidence="5 6" key="1">
    <citation type="submission" date="2020-04" db="EMBL/GenBank/DDBJ databases">
        <title>Flammeovirga sp. SR4, a novel species isolated from seawater.</title>
        <authorList>
            <person name="Wang X."/>
        </authorList>
    </citation>
    <scope>NUCLEOTIDE SEQUENCE [LARGE SCALE GENOMIC DNA]</scope>
    <source>
        <strain evidence="5 6">ATCC 23126</strain>
    </source>
</reference>
<keyword evidence="2" id="KW-0677">Repeat</keyword>
<evidence type="ECO:0000256" key="2">
    <source>
        <dbReference type="ARBA" id="ARBA00022737"/>
    </source>
</evidence>
<dbReference type="InterPro" id="IPR015943">
    <property type="entry name" value="WD40/YVTN_repeat-like_dom_sf"/>
</dbReference>
<dbReference type="Pfam" id="PF00656">
    <property type="entry name" value="Peptidase_C14"/>
    <property type="match status" value="1"/>
</dbReference>
<dbReference type="SUPFAM" id="SSF52129">
    <property type="entry name" value="Caspase-like"/>
    <property type="match status" value="1"/>
</dbReference>
<dbReference type="Pfam" id="PF00400">
    <property type="entry name" value="WD40"/>
    <property type="match status" value="1"/>
</dbReference>
<dbReference type="SMART" id="SM00320">
    <property type="entry name" value="WD40"/>
    <property type="match status" value="5"/>
</dbReference>
<dbReference type="InterPro" id="IPR011600">
    <property type="entry name" value="Pept_C14_caspase"/>
</dbReference>
<keyword evidence="1 3" id="KW-0853">WD repeat</keyword>
<dbReference type="GO" id="GO:0004197">
    <property type="term" value="F:cysteine-type endopeptidase activity"/>
    <property type="evidence" value="ECO:0007669"/>
    <property type="project" value="InterPro"/>
</dbReference>
<organism evidence="5 6">
    <name type="scientific">Flammeovirga aprica JL-4</name>
    <dbReference type="NCBI Taxonomy" id="694437"/>
    <lineage>
        <taxon>Bacteria</taxon>
        <taxon>Pseudomonadati</taxon>
        <taxon>Bacteroidota</taxon>
        <taxon>Cytophagia</taxon>
        <taxon>Cytophagales</taxon>
        <taxon>Flammeovirgaceae</taxon>
        <taxon>Flammeovirga</taxon>
    </lineage>
</organism>
<dbReference type="RefSeq" id="WP_169657415.1">
    <property type="nucleotide sequence ID" value="NZ_JABANE010000035.1"/>
</dbReference>
<name>A0A7X9X9W0_9BACT</name>
<dbReference type="PANTHER" id="PTHR22847">
    <property type="entry name" value="WD40 REPEAT PROTEIN"/>
    <property type="match status" value="1"/>
</dbReference>
<dbReference type="Gene3D" id="2.30.42.10">
    <property type="match status" value="1"/>
</dbReference>
<feature type="domain" description="PDZ" evidence="4">
    <location>
        <begin position="443"/>
        <end position="522"/>
    </location>
</feature>
<dbReference type="PROSITE" id="PS50082">
    <property type="entry name" value="WD_REPEATS_2"/>
    <property type="match status" value="1"/>
</dbReference>
<dbReference type="EMBL" id="JABANE010000035">
    <property type="protein sequence ID" value="NME69130.1"/>
    <property type="molecule type" value="Genomic_DNA"/>
</dbReference>
<accession>A0A7X9X9W0</accession>
<dbReference type="AlphaFoldDB" id="A0A7X9X9W0"/>
<evidence type="ECO:0000313" key="5">
    <source>
        <dbReference type="EMBL" id="NME69130.1"/>
    </source>
</evidence>
<feature type="repeat" description="WD" evidence="3">
    <location>
        <begin position="1"/>
        <end position="38"/>
    </location>
</feature>
<sequence length="981" mass="111123">MHLEEITDICQSSKYYFTSSQDKTVKVWDLKSGELIKTLRVPVGEVLNGKLFACAVSNDEKILAVGGYTGGNGQQKKIYLFDIQTWEIKQVITGLPNVVSRLAFHPISNDLAVTFYSNAQVGIYGIKNGVYYKKRSLNQFEDETRDIDFGPKNQLLITSLDGHIYVFDEQYNFNKKYKTKYDSPRNVVINKEKNLISVVYLNNPAVSQYHLSHGGELRFKRDIEVKNAHRINTLFCADNHKLMISFSDSLSKVKHNIALYQPEKGITKRLLIGNGNITQIRKIDDQYLCVSNQPEIIALDQNFKTIYHKQSHHLNYNQSKPEDFGINHDANIVTVKHNSAKLSFDINTRSFIPTLQKYYSSKEQRINTIVEDWNYSMYPLINGDTVKLRNDYEFCQAVDVSQDGKFVALGTHRGLYFLTKENEILWNIDVPSPIVNVIITPDQKRLVTFAQDGSIRWYNTQFKEQKGVKLITVKPTGLAYSHGIRKGDIILAVNGYPVNSSKELSPLIQRKTSYKFSIKRGNQINNIIINKTTSKFGFQYAPKLRNDYLLSLFIDPTTEKWIFYTNDGYYDTAIGGEKYLGWHVNVSKKSTHFYDVSRLRETYYHPDTINSFMSISKPKFTSRSVNNEELIKKLPPLVKIKYPMAGETVSNTTLKLEYTAKSLNGSAIEEVKVLINGETIDQSRGLQLKKDEVNLMEISIPKTDSFLQVIAKNENGWSEPSSVMIKWDGEKASAPKPNLYLLSIGVSDYLNSGLDLKYGAKDANDFATTIQSQDGKLYENVYHKLLTDREATKGNILDALEWIQNETTNKDVAMIFVAGHGMNDKNGAFYYLPHDSDLNSIRRTCLFFGEFQYTISTIPGKVVLFIDTCHSGNIINGARSVGLNLTKTINELSDAENGAVVFTSSTGSQLSVEDNRWENGAFTEALIEGLKGKASFDQEGVIYIKALDFYLSRRVKELTSGGQSPTSIIPYGVPDFPIFVD</sequence>
<dbReference type="Gene3D" id="3.40.50.1460">
    <property type="match status" value="1"/>
</dbReference>
<gene>
    <name evidence="5" type="ORF">HHU12_14235</name>
</gene>
<dbReference type="SUPFAM" id="SSF50978">
    <property type="entry name" value="WD40 repeat-like"/>
    <property type="match status" value="2"/>
</dbReference>